<feature type="compositionally biased region" description="Polar residues" evidence="1">
    <location>
        <begin position="496"/>
        <end position="506"/>
    </location>
</feature>
<feature type="compositionally biased region" description="Basic and acidic residues" evidence="1">
    <location>
        <begin position="414"/>
        <end position="440"/>
    </location>
</feature>
<dbReference type="EMBL" id="JAUUTY010000004">
    <property type="protein sequence ID" value="KAK1643747.1"/>
    <property type="molecule type" value="Genomic_DNA"/>
</dbReference>
<feature type="region of interest" description="Disordered" evidence="1">
    <location>
        <begin position="155"/>
        <end position="189"/>
    </location>
</feature>
<feature type="region of interest" description="Disordered" evidence="1">
    <location>
        <begin position="564"/>
        <end position="623"/>
    </location>
</feature>
<keyword evidence="4" id="KW-1185">Reference proteome</keyword>
<feature type="region of interest" description="Disordered" evidence="1">
    <location>
        <begin position="355"/>
        <end position="462"/>
    </location>
</feature>
<feature type="compositionally biased region" description="Polar residues" evidence="1">
    <location>
        <begin position="571"/>
        <end position="580"/>
    </location>
</feature>
<organism evidence="3 4">
    <name type="scientific">Lolium multiflorum</name>
    <name type="common">Italian ryegrass</name>
    <name type="synonym">Lolium perenne subsp. multiflorum</name>
    <dbReference type="NCBI Taxonomy" id="4521"/>
    <lineage>
        <taxon>Eukaryota</taxon>
        <taxon>Viridiplantae</taxon>
        <taxon>Streptophyta</taxon>
        <taxon>Embryophyta</taxon>
        <taxon>Tracheophyta</taxon>
        <taxon>Spermatophyta</taxon>
        <taxon>Magnoliopsida</taxon>
        <taxon>Liliopsida</taxon>
        <taxon>Poales</taxon>
        <taxon>Poaceae</taxon>
        <taxon>BOP clade</taxon>
        <taxon>Pooideae</taxon>
        <taxon>Poodae</taxon>
        <taxon>Poeae</taxon>
        <taxon>Poeae Chloroplast Group 2 (Poeae type)</taxon>
        <taxon>Loliodinae</taxon>
        <taxon>Loliinae</taxon>
        <taxon>Lolium</taxon>
    </lineage>
</organism>
<feature type="compositionally biased region" description="Polar residues" evidence="1">
    <location>
        <begin position="158"/>
        <end position="180"/>
    </location>
</feature>
<dbReference type="Proteomes" id="UP001231189">
    <property type="component" value="Unassembled WGS sequence"/>
</dbReference>
<dbReference type="Pfam" id="PF14383">
    <property type="entry name" value="VARLMGL"/>
    <property type="match status" value="1"/>
</dbReference>
<dbReference type="InterPro" id="IPR032795">
    <property type="entry name" value="DUF3741-assoc"/>
</dbReference>
<protein>
    <recommendedName>
        <fullName evidence="2">DUF3741 domain-containing protein</fullName>
    </recommendedName>
</protein>
<feature type="compositionally biased region" description="Low complexity" evidence="1">
    <location>
        <begin position="610"/>
        <end position="620"/>
    </location>
</feature>
<evidence type="ECO:0000259" key="2">
    <source>
        <dbReference type="Pfam" id="PF14383"/>
    </source>
</evidence>
<gene>
    <name evidence="3" type="ORF">QYE76_061552</name>
</gene>
<evidence type="ECO:0000313" key="3">
    <source>
        <dbReference type="EMBL" id="KAK1643747.1"/>
    </source>
</evidence>
<evidence type="ECO:0000256" key="1">
    <source>
        <dbReference type="SAM" id="MobiDB-lite"/>
    </source>
</evidence>
<feature type="compositionally biased region" description="Basic and acidic residues" evidence="1">
    <location>
        <begin position="355"/>
        <end position="370"/>
    </location>
</feature>
<sequence>MAALALALSDGGKLRNIEIMARKGSVFLRGPDTPGHHRGGAGGVAIGVQDLNDMLMAAYSSGGGRRRPDEPGKRLFGGSMDMEEALSMLVMLQDASGYMEGSGSGKVLLLKGKENRESSVTRSPSSARIVELVEEESETEQAKNASMQIVVHNKFQSHHSPGSSSVTQSGPSDSQTSNASEGEKDGSKVRMPSVIAKLMGLDNLPSSGKTVVERKGTERFVKPESVTRMEIRANAMGRKLPIRIVASEKVLSNGQHNIMLSEDWKNSLTSFRESQLSNSSSHPATSNKHVRVTMREMLRKMVGAERGADGSQEVEERIIHEDKTATEEIKLQKPVSVGCRSDSGKKMDFLKRFRKNSDSRPAMEDKHIAQEKSASVGKKQATGMKRLLGRDSEAKSRRAREKLNKENLATAETKVADPGKNIKADQIRRQAQSKHVERQTTPRKVRNRQETPSETSSWNLEDKNSLMSEAAHMKEKPEYSVVIQREDEEPAEVNDVSLSKPSDSTNGDGGFSEQLSIVARGSTTTREASSDQPLQKITEGASDPTIAVQANEELNFSDQSAVAEISDGRTSHTTSESTRIPETFTEEAHQQQQQQQHVMVKEQPTDGLDHTTTSTDSTGSQEHTTHVVSFDSFTDNQLLLARMLAKDRYLLETAKAIVRVHDPVSFIDDDNRLDKGNYDLLSDVAREVIRRKGKRTEALEDVSVACTVTMKLRHLDDLVRELDGDVESLDIQNSMAEGLQKILQSDIQNDHPDANSTWDFGWNRVSKLPIEKNEVVKDLEKNILGGIITDVARDLIGVSVRHGSCACVA</sequence>
<name>A0AAD8S1H7_LOLMU</name>
<feature type="compositionally biased region" description="Basic and acidic residues" evidence="1">
    <location>
        <begin position="388"/>
        <end position="405"/>
    </location>
</feature>
<feature type="compositionally biased region" description="Polar residues" evidence="1">
    <location>
        <begin position="450"/>
        <end position="459"/>
    </location>
</feature>
<dbReference type="PANTHER" id="PTHR34282">
    <property type="entry name" value="OS01G0228800 PROTEIN-RELATED"/>
    <property type="match status" value="1"/>
</dbReference>
<reference evidence="3" key="1">
    <citation type="submission" date="2023-07" db="EMBL/GenBank/DDBJ databases">
        <title>A chromosome-level genome assembly of Lolium multiflorum.</title>
        <authorList>
            <person name="Chen Y."/>
            <person name="Copetti D."/>
            <person name="Kolliker R."/>
            <person name="Studer B."/>
        </authorList>
    </citation>
    <scope>NUCLEOTIDE SEQUENCE</scope>
    <source>
        <strain evidence="3">02402/16</strain>
        <tissue evidence="3">Leaf</tissue>
    </source>
</reference>
<feature type="compositionally biased region" description="Basic and acidic residues" evidence="1">
    <location>
        <begin position="599"/>
        <end position="609"/>
    </location>
</feature>
<comment type="caution">
    <text evidence="3">The sequence shown here is derived from an EMBL/GenBank/DDBJ whole genome shotgun (WGS) entry which is preliminary data.</text>
</comment>
<proteinExistence type="predicted"/>
<feature type="region of interest" description="Disordered" evidence="1">
    <location>
        <begin position="488"/>
        <end position="512"/>
    </location>
</feature>
<dbReference type="AlphaFoldDB" id="A0AAD8S1H7"/>
<evidence type="ECO:0000313" key="4">
    <source>
        <dbReference type="Proteomes" id="UP001231189"/>
    </source>
</evidence>
<accession>A0AAD8S1H7</accession>
<dbReference type="PANTHER" id="PTHR34282:SF1">
    <property type="entry name" value="DUF3741 DOMAIN-CONTAINING PROTEIN"/>
    <property type="match status" value="1"/>
</dbReference>
<feature type="domain" description="DUF3741" evidence="2">
    <location>
        <begin position="183"/>
        <end position="208"/>
    </location>
</feature>